<dbReference type="Proteomes" id="UP001201812">
    <property type="component" value="Unassembled WGS sequence"/>
</dbReference>
<comment type="caution">
    <text evidence="2">The sequence shown here is derived from an EMBL/GenBank/DDBJ whole genome shotgun (WGS) entry which is preliminary data.</text>
</comment>
<proteinExistence type="predicted"/>
<evidence type="ECO:0000256" key="1">
    <source>
        <dbReference type="SAM" id="MobiDB-lite"/>
    </source>
</evidence>
<organism evidence="2 3">
    <name type="scientific">Ditylenchus destructor</name>
    <dbReference type="NCBI Taxonomy" id="166010"/>
    <lineage>
        <taxon>Eukaryota</taxon>
        <taxon>Metazoa</taxon>
        <taxon>Ecdysozoa</taxon>
        <taxon>Nematoda</taxon>
        <taxon>Chromadorea</taxon>
        <taxon>Rhabditida</taxon>
        <taxon>Tylenchina</taxon>
        <taxon>Tylenchomorpha</taxon>
        <taxon>Sphaerularioidea</taxon>
        <taxon>Anguinidae</taxon>
        <taxon>Anguininae</taxon>
        <taxon>Ditylenchus</taxon>
    </lineage>
</organism>
<feature type="compositionally biased region" description="Polar residues" evidence="1">
    <location>
        <begin position="61"/>
        <end position="72"/>
    </location>
</feature>
<feature type="compositionally biased region" description="Basic and acidic residues" evidence="1">
    <location>
        <begin position="73"/>
        <end position="87"/>
    </location>
</feature>
<evidence type="ECO:0000313" key="3">
    <source>
        <dbReference type="Proteomes" id="UP001201812"/>
    </source>
</evidence>
<feature type="region of interest" description="Disordered" evidence="1">
    <location>
        <begin position="61"/>
        <end position="87"/>
    </location>
</feature>
<sequence length="87" mass="9791">MGRYTRSILYKPQITYNAQPVSCHFRDGGHCDSGCPRYIATKVDERTTEIVFRLLSPNASQCDHSTEPTQTGKLDENVDGLRRANSD</sequence>
<protein>
    <submittedName>
        <fullName evidence="2">Uncharacterized protein</fullName>
    </submittedName>
</protein>
<dbReference type="EMBL" id="JAKKPZ010000125">
    <property type="protein sequence ID" value="KAI1701167.1"/>
    <property type="molecule type" value="Genomic_DNA"/>
</dbReference>
<evidence type="ECO:0000313" key="2">
    <source>
        <dbReference type="EMBL" id="KAI1701167.1"/>
    </source>
</evidence>
<reference evidence="2" key="1">
    <citation type="submission" date="2022-01" db="EMBL/GenBank/DDBJ databases">
        <title>Genome Sequence Resource for Two Populations of Ditylenchus destructor, the Migratory Endoparasitic Phytonematode.</title>
        <authorList>
            <person name="Zhang H."/>
            <person name="Lin R."/>
            <person name="Xie B."/>
        </authorList>
    </citation>
    <scope>NUCLEOTIDE SEQUENCE</scope>
    <source>
        <strain evidence="2">BazhouSP</strain>
    </source>
</reference>
<gene>
    <name evidence="2" type="ORF">DdX_16254</name>
</gene>
<keyword evidence="3" id="KW-1185">Reference proteome</keyword>
<accession>A0AAD4MPA9</accession>
<name>A0AAD4MPA9_9BILA</name>
<dbReference type="AlphaFoldDB" id="A0AAD4MPA9"/>